<dbReference type="SUPFAM" id="SSF52075">
    <property type="entry name" value="Outer arm dynein light chain 1"/>
    <property type="match status" value="1"/>
</dbReference>
<dbReference type="PANTHER" id="PTHR47357">
    <property type="entry name" value="COP1-INTERACTIVE PROTEIN 1"/>
    <property type="match status" value="1"/>
</dbReference>
<name>A0ABR2JYL9_9EUKA</name>
<evidence type="ECO:0000256" key="2">
    <source>
        <dbReference type="SAM" id="MobiDB-lite"/>
    </source>
</evidence>
<protein>
    <recommendedName>
        <fullName evidence="5">Leucine Rich Repeat family protein</fullName>
    </recommendedName>
</protein>
<comment type="caution">
    <text evidence="3">The sequence shown here is derived from an EMBL/GenBank/DDBJ whole genome shotgun (WGS) entry which is preliminary data.</text>
</comment>
<dbReference type="InterPro" id="IPR001611">
    <property type="entry name" value="Leu-rich_rpt"/>
</dbReference>
<accession>A0ABR2JYL9</accession>
<feature type="region of interest" description="Disordered" evidence="2">
    <location>
        <begin position="268"/>
        <end position="294"/>
    </location>
</feature>
<feature type="coiled-coil region" evidence="1">
    <location>
        <begin position="1303"/>
        <end position="1396"/>
    </location>
</feature>
<reference evidence="3 4" key="1">
    <citation type="submission" date="2024-04" db="EMBL/GenBank/DDBJ databases">
        <title>Tritrichomonas musculus Genome.</title>
        <authorList>
            <person name="Alves-Ferreira E."/>
            <person name="Grigg M."/>
            <person name="Lorenzi H."/>
            <person name="Galac M."/>
        </authorList>
    </citation>
    <scope>NUCLEOTIDE SEQUENCE [LARGE SCALE GENOMIC DNA]</scope>
    <source>
        <strain evidence="3 4">EAF2021</strain>
    </source>
</reference>
<keyword evidence="4" id="KW-1185">Reference proteome</keyword>
<sequence length="1598" mass="186416">MDEENSSNLIFDDNLAEKVIKRYKNKSSAVILDYSPSNGRIIRIDQLIRFRMITELSLIGHSIKDISNISVLINLTKLNLSWNNIVSILPLMKLTKLEILHIGHNDIIQIPKSISSLSNLKSLQLSNNPISDRNIFLSLRQNYNLTCFDFEATPVSCEPDSIIFCIYLLPQLTIINRTQIEPRMRREAHRRYGKAEIDELSDMNISLAKENKKYKKIVNLIMQNNIQNPEGIVDEINKLKSEKVKLIEYIKNQDQIIDQLQQKIKENSLNKGYKNSKSDNNSDSNHENLDSNNPLGVVVKDLQNKVYHLQDQLATKTKENKMLSYQITENESLLTEYEQIKSKTIQYKEKLDKLTKDNQLLQSTNVKLYDQIGSLKQEQSYHQSQQSKNQNLNNDTIQQEYQNKINDLIKDYSQVKDSLLQTQEQNSKLTKKYNNDLDEKENTIKILKEQISQQNNIIAELKSTTAQLTSQVDHFTNEERNHMPESQSLFQPLMKEVEKQRDFYQFDQNNDISRSCSFEEQTYLLCTQTFKQIQIQYNNIKEKLGSAKNKNKNLKQTINKLNEEQKTNNEQILSLKSNLESTNHELTATKEKLTDSVQKSDFLRIKAEYDRAIAENEKNSITLKKVVSQLSQQKRAKNDLIQTKTATEEENNELMNRIETLSSEVKQKRDKVDEYRFQCSKYERKVLQLKEIINKLTIERNQLNAQIEQFTIFREEVTTTIARMEEQQNATETKYQEKLRMSEEEKNALQQKIQQLSLKITELNQQNSSYYDAKKENDYKIKQKEKEFIEIESQNETLKNQLQKLNETFVKQKQNDKNNIDALQSQIEDLQRESMKSAANSKKEISDIQISLEESLKREKKLQKKLSKLTDFITNLQNEHQQALIDIDELKNLIDNYVAREKEANIRELRLKETVNTNEHLFKTVTQKYQELQKVNEELMEQIEGNEAEKLKYKMTISQLKDQIKELQEEVQQDNQEKEDLDSKLLEKIQELSMTNAQLDEAKAKLNTRDDNESKVRQQNLDLQNQVTETLIENDNLKKRIANLEQSSVSSDVYQSIVDKSKEVANKLDELNSINDENAKMIENLNAEKMSLNQEIANLQKKNQDILSQIQSNEDLNNKTNLIQQKTIDSLKQQLSESKNLIEQLKDKEQANEKQKSNELSQMKAELTQLMTNYGVTKDDLQAKEKENFQLKEENQSLKQANDDLQNKFNQSNSKLAVLSQKFNDEMNKHEDENDDKNRQIGLAKKQIKNLESENMSLQDQIHQLLIENKSKVPQEKFNDLQQKYSSLKKLHEFESSKNQSNIIQKDDQIERLRNDLAEKEEKFNDEIEKISRDLNDKKELIKRLQKQIQMDNQKIDELTPLISTKSELEECQNELQLKNKELERLNSKLSDLNSSYHKSNSLLNENQRKTDRLISSLNQIPSIFNTTGTNSSKLDAVVKKLNPVLKSLSIEEIPFSFKQKLRLVSKSVANIQSCEETLLQKHQNLLQRVTQILMSLPIGKPSFNIQSNDQLENQLEKLQKLVGLVKDIFDEREKNIENLAAMVDSQHQAVIKIAEVPTDTSTVALSFQNYQKSQQIIKEDRSRRSMMPLSKPSPRKA</sequence>
<organism evidence="3 4">
    <name type="scientific">Tritrichomonas musculus</name>
    <dbReference type="NCBI Taxonomy" id="1915356"/>
    <lineage>
        <taxon>Eukaryota</taxon>
        <taxon>Metamonada</taxon>
        <taxon>Parabasalia</taxon>
        <taxon>Tritrichomonadida</taxon>
        <taxon>Tritrichomonadidae</taxon>
        <taxon>Tritrichomonas</taxon>
    </lineage>
</organism>
<feature type="compositionally biased region" description="Low complexity" evidence="2">
    <location>
        <begin position="270"/>
        <end position="283"/>
    </location>
</feature>
<dbReference type="PANTHER" id="PTHR47357:SF1">
    <property type="entry name" value="SPINDLE POLE BODY COMPONENT 110"/>
    <property type="match status" value="1"/>
</dbReference>
<evidence type="ECO:0008006" key="5">
    <source>
        <dbReference type="Google" id="ProtNLM"/>
    </source>
</evidence>
<dbReference type="Gene3D" id="3.80.10.10">
    <property type="entry name" value="Ribonuclease Inhibitor"/>
    <property type="match status" value="1"/>
</dbReference>
<evidence type="ECO:0000256" key="1">
    <source>
        <dbReference type="SAM" id="Coils"/>
    </source>
</evidence>
<keyword evidence="1" id="KW-0175">Coiled coil</keyword>
<dbReference type="Proteomes" id="UP001470230">
    <property type="component" value="Unassembled WGS sequence"/>
</dbReference>
<feature type="region of interest" description="Disordered" evidence="2">
    <location>
        <begin position="1577"/>
        <end position="1598"/>
    </location>
</feature>
<dbReference type="InterPro" id="IPR032675">
    <property type="entry name" value="LRR_dom_sf"/>
</dbReference>
<feature type="coiled-coil region" evidence="1">
    <location>
        <begin position="398"/>
        <end position="464"/>
    </location>
</feature>
<feature type="coiled-coil region" evidence="1">
    <location>
        <begin position="299"/>
        <end position="357"/>
    </location>
</feature>
<evidence type="ECO:0000313" key="3">
    <source>
        <dbReference type="EMBL" id="KAK8883352.1"/>
    </source>
</evidence>
<dbReference type="EMBL" id="JAPFFF010000009">
    <property type="protein sequence ID" value="KAK8883352.1"/>
    <property type="molecule type" value="Genomic_DNA"/>
</dbReference>
<proteinExistence type="predicted"/>
<feature type="coiled-coil region" evidence="1">
    <location>
        <begin position="630"/>
        <end position="1268"/>
    </location>
</feature>
<gene>
    <name evidence="3" type="ORF">M9Y10_046002</name>
</gene>
<evidence type="ECO:0000313" key="4">
    <source>
        <dbReference type="Proteomes" id="UP001470230"/>
    </source>
</evidence>
<dbReference type="PROSITE" id="PS51450">
    <property type="entry name" value="LRR"/>
    <property type="match status" value="2"/>
</dbReference>
<feature type="coiled-coil region" evidence="1">
    <location>
        <begin position="530"/>
        <end position="596"/>
    </location>
</feature>